<evidence type="ECO:0000256" key="1">
    <source>
        <dbReference type="SAM" id="Phobius"/>
    </source>
</evidence>
<feature type="transmembrane region" description="Helical" evidence="1">
    <location>
        <begin position="133"/>
        <end position="151"/>
    </location>
</feature>
<accession>A0A6A4HJ88</accession>
<dbReference type="EMBL" id="ML769480">
    <property type="protein sequence ID" value="KAE9398599.1"/>
    <property type="molecule type" value="Genomic_DNA"/>
</dbReference>
<gene>
    <name evidence="2" type="ORF">BT96DRAFT_723271</name>
</gene>
<keyword evidence="1" id="KW-1133">Transmembrane helix</keyword>
<proteinExistence type="predicted"/>
<organism evidence="2 3">
    <name type="scientific">Gymnopus androsaceus JB14</name>
    <dbReference type="NCBI Taxonomy" id="1447944"/>
    <lineage>
        <taxon>Eukaryota</taxon>
        <taxon>Fungi</taxon>
        <taxon>Dikarya</taxon>
        <taxon>Basidiomycota</taxon>
        <taxon>Agaricomycotina</taxon>
        <taxon>Agaricomycetes</taxon>
        <taxon>Agaricomycetidae</taxon>
        <taxon>Agaricales</taxon>
        <taxon>Marasmiineae</taxon>
        <taxon>Omphalotaceae</taxon>
        <taxon>Gymnopus</taxon>
    </lineage>
</organism>
<evidence type="ECO:0000313" key="3">
    <source>
        <dbReference type="Proteomes" id="UP000799118"/>
    </source>
</evidence>
<keyword evidence="1" id="KW-0812">Transmembrane</keyword>
<dbReference type="AlphaFoldDB" id="A0A6A4HJ88"/>
<keyword evidence="3" id="KW-1185">Reference proteome</keyword>
<sequence>MKTRLRALALQYIQIRYYVHTPNGSSVYIRVCLGRLGIRLGLLAWLDRYTKHFVSDWISIICLSSLRLSFRHLCLKKTRICMLRTRDWICDYTQLLEHSLPLEYVEGQDVLGFGLQTEKPSFLFVNGFCFSPYWTLVFPFLSIIIILQIGLDRTRIGARTTYSLSRIRTFYWEILWHDYVEVEKKLAIGWAGYAVAGGADKAPPR</sequence>
<keyword evidence="1" id="KW-0472">Membrane</keyword>
<dbReference type="Proteomes" id="UP000799118">
    <property type="component" value="Unassembled WGS sequence"/>
</dbReference>
<evidence type="ECO:0000313" key="2">
    <source>
        <dbReference type="EMBL" id="KAE9398599.1"/>
    </source>
</evidence>
<reference evidence="2" key="1">
    <citation type="journal article" date="2019" name="Environ. Microbiol.">
        <title>Fungal ecological strategies reflected in gene transcription - a case study of two litter decomposers.</title>
        <authorList>
            <person name="Barbi F."/>
            <person name="Kohler A."/>
            <person name="Barry K."/>
            <person name="Baskaran P."/>
            <person name="Daum C."/>
            <person name="Fauchery L."/>
            <person name="Ihrmark K."/>
            <person name="Kuo A."/>
            <person name="LaButti K."/>
            <person name="Lipzen A."/>
            <person name="Morin E."/>
            <person name="Grigoriev I.V."/>
            <person name="Henrissat B."/>
            <person name="Lindahl B."/>
            <person name="Martin F."/>
        </authorList>
    </citation>
    <scope>NUCLEOTIDE SEQUENCE</scope>
    <source>
        <strain evidence="2">JB14</strain>
    </source>
</reference>
<name>A0A6A4HJ88_9AGAR</name>
<protein>
    <submittedName>
        <fullName evidence="2">Uncharacterized protein</fullName>
    </submittedName>
</protein>